<dbReference type="Proteomes" id="UP000321245">
    <property type="component" value="Unassembled WGS sequence"/>
</dbReference>
<reference evidence="2 3" key="1">
    <citation type="submission" date="2019-07" db="EMBL/GenBank/DDBJ databases">
        <title>Whole genome shotgun sequence of Empedobacter brevis NBRC 14943.</title>
        <authorList>
            <person name="Hosoyama A."/>
            <person name="Uohara A."/>
            <person name="Ohji S."/>
            <person name="Ichikawa N."/>
        </authorList>
    </citation>
    <scope>NUCLEOTIDE SEQUENCE [LARGE SCALE GENOMIC DNA]</scope>
    <source>
        <strain evidence="2 3">NBRC 14943</strain>
    </source>
</reference>
<comment type="caution">
    <text evidence="2">The sequence shown here is derived from an EMBL/GenBank/DDBJ whole genome shotgun (WGS) entry which is preliminary data.</text>
</comment>
<dbReference type="EMBL" id="BJXC01000014">
    <property type="protein sequence ID" value="GEM52387.1"/>
    <property type="molecule type" value="Genomic_DNA"/>
</dbReference>
<feature type="domain" description="Glycosyl transferase family 1" evidence="1">
    <location>
        <begin position="138"/>
        <end position="307"/>
    </location>
</feature>
<evidence type="ECO:0000313" key="3">
    <source>
        <dbReference type="Proteomes" id="UP000321245"/>
    </source>
</evidence>
<dbReference type="SUPFAM" id="SSF53756">
    <property type="entry name" value="UDP-Glycosyltransferase/glycogen phosphorylase"/>
    <property type="match status" value="1"/>
</dbReference>
<dbReference type="RefSeq" id="WP_019974276.1">
    <property type="nucleotide sequence ID" value="NZ_BJXC01000014.1"/>
</dbReference>
<dbReference type="OrthoDB" id="1007434at2"/>
<evidence type="ECO:0000259" key="1">
    <source>
        <dbReference type="Pfam" id="PF00534"/>
    </source>
</evidence>
<organism evidence="2 3">
    <name type="scientific">Empedobacter brevis NBRC 14943 = ATCC 43319</name>
    <dbReference type="NCBI Taxonomy" id="1218108"/>
    <lineage>
        <taxon>Bacteria</taxon>
        <taxon>Pseudomonadati</taxon>
        <taxon>Bacteroidota</taxon>
        <taxon>Flavobacteriia</taxon>
        <taxon>Flavobacteriales</taxon>
        <taxon>Weeksellaceae</taxon>
        <taxon>Empedobacter</taxon>
    </lineage>
</organism>
<name>A0A511NI78_9FLAO</name>
<keyword evidence="3" id="KW-1185">Reference proteome</keyword>
<dbReference type="Pfam" id="PF00534">
    <property type="entry name" value="Glycos_transf_1"/>
    <property type="match status" value="1"/>
</dbReference>
<dbReference type="InterPro" id="IPR001296">
    <property type="entry name" value="Glyco_trans_1"/>
</dbReference>
<dbReference type="AlphaFoldDB" id="A0A511NI78"/>
<dbReference type="STRING" id="1218108.GCA_000382425_00765"/>
<evidence type="ECO:0000313" key="2">
    <source>
        <dbReference type="EMBL" id="GEM52387.1"/>
    </source>
</evidence>
<accession>A0A511NI78</accession>
<dbReference type="GO" id="GO:0016757">
    <property type="term" value="F:glycosyltransferase activity"/>
    <property type="evidence" value="ECO:0007669"/>
    <property type="project" value="InterPro"/>
</dbReference>
<sequence length="333" mass="38920">MQVLITSQYNSKNTYVKGIVDELKNNVELVTEAQNFWSSNLHYDIIHIQWPEELFFWKTLEETDLVALEKKLIYYKNKKSKIVVTLHNTLPHRKHKLDKKLYDLVYNSADAIVNLGKFSTNFYPNKENVIIEHPNYSEYFNINPIKSDDNIFLSFGVIRKIEEEQQIIDAFIQANIQSSKLIICNSIIGKNPYIHRKKDIFKMYQYNLKLKKYKLKNVILLPKYLSNQEVEKYFNQASVVISPRIDSLNSGVIYLGYTFGKVVVGPDIGNMKEVLEKNNNPTYQPNDFNSVVESLKQAIENTTSAELNLRYAEEKCNPKLIARQHFDLYQSLL</sequence>
<dbReference type="GeneID" id="84649017"/>
<proteinExistence type="predicted"/>
<gene>
    <name evidence="2" type="ORF">EB1_21770</name>
</gene>
<protein>
    <recommendedName>
        <fullName evidence="1">Glycosyl transferase family 1 domain-containing protein</fullName>
    </recommendedName>
</protein>
<dbReference type="Gene3D" id="3.40.50.2000">
    <property type="entry name" value="Glycogen Phosphorylase B"/>
    <property type="match status" value="2"/>
</dbReference>